<dbReference type="SMART" id="SM00400">
    <property type="entry name" value="ZnF_CHCC"/>
    <property type="match status" value="1"/>
</dbReference>
<dbReference type="InterPro" id="IPR002694">
    <property type="entry name" value="Znf_CHC2"/>
</dbReference>
<dbReference type="Proteomes" id="UP000781958">
    <property type="component" value="Unassembled WGS sequence"/>
</dbReference>
<keyword evidence="3" id="KW-0862">Zinc</keyword>
<keyword evidence="6" id="KW-1185">Reference proteome</keyword>
<keyword evidence="1" id="KW-0479">Metal-binding</keyword>
<protein>
    <recommendedName>
        <fullName evidence="4">Zinc finger CHC2-type domain-containing protein</fullName>
    </recommendedName>
</protein>
<evidence type="ECO:0000256" key="2">
    <source>
        <dbReference type="ARBA" id="ARBA00022771"/>
    </source>
</evidence>
<dbReference type="InterPro" id="IPR036977">
    <property type="entry name" value="DNA_primase_Znf_CHC2"/>
</dbReference>
<keyword evidence="2" id="KW-0863">Zinc-finger</keyword>
<evidence type="ECO:0000256" key="3">
    <source>
        <dbReference type="ARBA" id="ARBA00022833"/>
    </source>
</evidence>
<evidence type="ECO:0000313" key="6">
    <source>
        <dbReference type="Proteomes" id="UP000781958"/>
    </source>
</evidence>
<proteinExistence type="predicted"/>
<comment type="caution">
    <text evidence="5">The sequence shown here is derived from an EMBL/GenBank/DDBJ whole genome shotgun (WGS) entry which is preliminary data.</text>
</comment>
<feature type="domain" description="Zinc finger CHC2-type" evidence="4">
    <location>
        <begin position="31"/>
        <end position="82"/>
    </location>
</feature>
<dbReference type="RefSeq" id="WP_209764220.1">
    <property type="nucleotide sequence ID" value="NZ_JAGINP010000002.1"/>
</dbReference>
<accession>A0ABS4SFP9</accession>
<reference evidence="5 6" key="1">
    <citation type="submission" date="2021-03" db="EMBL/GenBank/DDBJ databases">
        <title>Genomic Encyclopedia of Type Strains, Phase III (KMG-III): the genomes of soil and plant-associated and newly described type strains.</title>
        <authorList>
            <person name="Whitman W."/>
        </authorList>
    </citation>
    <scope>NUCLEOTIDE SEQUENCE [LARGE SCALE GENOMIC DNA]</scope>
    <source>
        <strain evidence="5 6">IMMIB AFH-6</strain>
    </source>
</reference>
<dbReference type="PANTHER" id="PTHR30313">
    <property type="entry name" value="DNA PRIMASE"/>
    <property type="match status" value="1"/>
</dbReference>
<dbReference type="Gene3D" id="3.90.580.10">
    <property type="entry name" value="Zinc finger, CHC2-type domain"/>
    <property type="match status" value="1"/>
</dbReference>
<dbReference type="SUPFAM" id="SSF57783">
    <property type="entry name" value="Zinc beta-ribbon"/>
    <property type="match status" value="1"/>
</dbReference>
<gene>
    <name evidence="5" type="ORF">J2851_000761</name>
</gene>
<evidence type="ECO:0000259" key="4">
    <source>
        <dbReference type="SMART" id="SM00400"/>
    </source>
</evidence>
<sequence length="138" mass="14554">MTRHPPSALAAIARAYGVTLEEVTVANEPAWKGCCPFHAEKTPSFYVYVTDTFLCLGCGASGDGVEFVRRIEEAKTAWLAACAAHFAEHYSMNRARAAQAAASAWGACLQHHGDQASALTSCLPADAADECMKFGGAA</sequence>
<dbReference type="InterPro" id="IPR050219">
    <property type="entry name" value="DnaG_primase"/>
</dbReference>
<dbReference type="EMBL" id="JAGINP010000002">
    <property type="protein sequence ID" value="MBP2291019.1"/>
    <property type="molecule type" value="Genomic_DNA"/>
</dbReference>
<dbReference type="PANTHER" id="PTHR30313:SF2">
    <property type="entry name" value="DNA PRIMASE"/>
    <property type="match status" value="1"/>
</dbReference>
<evidence type="ECO:0000313" key="5">
    <source>
        <dbReference type="EMBL" id="MBP2291019.1"/>
    </source>
</evidence>
<evidence type="ECO:0000256" key="1">
    <source>
        <dbReference type="ARBA" id="ARBA00022723"/>
    </source>
</evidence>
<name>A0ABS4SFP9_9PROT</name>
<dbReference type="Pfam" id="PF01807">
    <property type="entry name" value="Zn_ribbon_DnaG"/>
    <property type="match status" value="1"/>
</dbReference>
<organism evidence="5 6">
    <name type="scientific">Azospirillum rugosum</name>
    <dbReference type="NCBI Taxonomy" id="416170"/>
    <lineage>
        <taxon>Bacteria</taxon>
        <taxon>Pseudomonadati</taxon>
        <taxon>Pseudomonadota</taxon>
        <taxon>Alphaproteobacteria</taxon>
        <taxon>Rhodospirillales</taxon>
        <taxon>Azospirillaceae</taxon>
        <taxon>Azospirillum</taxon>
    </lineage>
</organism>